<evidence type="ECO:0000256" key="2">
    <source>
        <dbReference type="SAM" id="SignalP"/>
    </source>
</evidence>
<evidence type="ECO:0008006" key="5">
    <source>
        <dbReference type="Google" id="ProtNLM"/>
    </source>
</evidence>
<dbReference type="EMBL" id="LJGZ01000088">
    <property type="protein sequence ID" value="OEV19092.1"/>
    <property type="molecule type" value="Genomic_DNA"/>
</dbReference>
<evidence type="ECO:0000313" key="4">
    <source>
        <dbReference type="Proteomes" id="UP000175971"/>
    </source>
</evidence>
<dbReference type="GeneID" id="91291801"/>
<evidence type="ECO:0000313" key="3">
    <source>
        <dbReference type="EMBL" id="OEV19092.1"/>
    </source>
</evidence>
<proteinExistence type="predicted"/>
<feature type="region of interest" description="Disordered" evidence="1">
    <location>
        <begin position="116"/>
        <end position="136"/>
    </location>
</feature>
<keyword evidence="4" id="KW-1185">Reference proteome</keyword>
<sequence>MRQTPASGTPAAACGLSAAVLLAVLAVLHAACIFGPAHASQPGADDCRQRTTATQERTCAPAPLTLAAGEKESHHQDGEGSQSCDAPGYATPQSVRDGVAPATACTAADHGMPECAHPAVGRGTPPDNGAAAARSTVLRC</sequence>
<keyword evidence="2" id="KW-0732">Signal</keyword>
<organism evidence="3 4">
    <name type="scientific">Streptomyces nanshensis</name>
    <dbReference type="NCBI Taxonomy" id="518642"/>
    <lineage>
        <taxon>Bacteria</taxon>
        <taxon>Bacillati</taxon>
        <taxon>Actinomycetota</taxon>
        <taxon>Actinomycetes</taxon>
        <taxon>Kitasatosporales</taxon>
        <taxon>Streptomycetaceae</taxon>
        <taxon>Streptomyces</taxon>
    </lineage>
</organism>
<evidence type="ECO:0000256" key="1">
    <source>
        <dbReference type="SAM" id="MobiDB-lite"/>
    </source>
</evidence>
<name>A0A1E7LSB0_9ACTN</name>
<dbReference type="AlphaFoldDB" id="A0A1E7LSB0"/>
<dbReference type="RefSeq" id="WP_032786036.1">
    <property type="nucleotide sequence ID" value="NZ_LJGZ01000088.1"/>
</dbReference>
<accession>A0A1E7LSB0</accession>
<dbReference type="PATRIC" id="fig|518642.7.peg.658"/>
<dbReference type="Proteomes" id="UP000175971">
    <property type="component" value="Unassembled WGS sequence"/>
</dbReference>
<feature type="chain" id="PRO_5009197604" description="Secreted protein" evidence="2">
    <location>
        <begin position="40"/>
        <end position="140"/>
    </location>
</feature>
<protein>
    <recommendedName>
        <fullName evidence="5">Secreted protein</fullName>
    </recommendedName>
</protein>
<comment type="caution">
    <text evidence="3">The sequence shown here is derived from an EMBL/GenBank/DDBJ whole genome shotgun (WGS) entry which is preliminary data.</text>
</comment>
<feature type="signal peptide" evidence="2">
    <location>
        <begin position="1"/>
        <end position="39"/>
    </location>
</feature>
<feature type="compositionally biased region" description="Basic and acidic residues" evidence="1">
    <location>
        <begin position="69"/>
        <end position="78"/>
    </location>
</feature>
<feature type="region of interest" description="Disordered" evidence="1">
    <location>
        <begin position="39"/>
        <end position="96"/>
    </location>
</feature>
<gene>
    <name evidence="3" type="ORF">AN221_19410</name>
</gene>
<reference evidence="3 4" key="1">
    <citation type="journal article" date="2016" name="Front. Microbiol.">
        <title>Comparative Genomics Analysis of Streptomyces Species Reveals Their Adaptation to the Marine Environment and Their Diversity at the Genomic Level.</title>
        <authorList>
            <person name="Tian X."/>
            <person name="Zhang Z."/>
            <person name="Yang T."/>
            <person name="Chen M."/>
            <person name="Li J."/>
            <person name="Chen F."/>
            <person name="Yang J."/>
            <person name="Li W."/>
            <person name="Zhang B."/>
            <person name="Zhang Z."/>
            <person name="Wu J."/>
            <person name="Zhang C."/>
            <person name="Long L."/>
            <person name="Xiao J."/>
        </authorList>
    </citation>
    <scope>NUCLEOTIDE SEQUENCE [LARGE SCALE GENOMIC DNA]</scope>
    <source>
        <strain evidence="3 4">SCSIO M10372</strain>
    </source>
</reference>